<dbReference type="Pfam" id="PF00892">
    <property type="entry name" value="EamA"/>
    <property type="match status" value="2"/>
</dbReference>
<keyword evidence="4" id="KW-0472">Membrane</keyword>
<comment type="subcellular location">
    <subcellularLocation>
        <location evidence="1">Membrane</location>
        <topology evidence="1">Multi-pass membrane protein</topology>
    </subcellularLocation>
</comment>
<dbReference type="AlphaFoldDB" id="A0A0P0A947"/>
<dbReference type="PANTHER" id="PTHR32322">
    <property type="entry name" value="INNER MEMBRANE TRANSPORTER"/>
    <property type="match status" value="1"/>
</dbReference>
<reference evidence="7" key="1">
    <citation type="submission" date="2015-05" db="EMBL/GenBank/DDBJ databases">
        <authorList>
            <person name="Oh H.-M."/>
            <person name="Yang J.-A."/>
            <person name="Cho J.-C."/>
            <person name="Kang I."/>
        </authorList>
    </citation>
    <scope>NUCLEOTIDE SEQUENCE [LARGE SCALE GENOMIC DNA]</scope>
    <source>
        <strain evidence="7">IMCC 12053</strain>
    </source>
</reference>
<protein>
    <submittedName>
        <fullName evidence="6">Permease of the drug/metabolite transporter (DMT) superfamily</fullName>
    </submittedName>
</protein>
<keyword evidence="2" id="KW-0812">Transmembrane</keyword>
<dbReference type="KEGG" id="cmar:IMCC12053_616"/>
<dbReference type="InterPro" id="IPR000620">
    <property type="entry name" value="EamA_dom"/>
</dbReference>
<evidence type="ECO:0000259" key="5">
    <source>
        <dbReference type="Pfam" id="PF00892"/>
    </source>
</evidence>
<evidence type="ECO:0000256" key="4">
    <source>
        <dbReference type="ARBA" id="ARBA00023136"/>
    </source>
</evidence>
<dbReference type="OrthoDB" id="9810556at2"/>
<name>A0A0P0A947_9RHOB</name>
<sequence>MAEQKTISTAAWIGLGLMGLFWGGSFLAIELMLRDMPFETLVALRVSGGAIALWTYVILARLELPRAPKVWLAFLVIGAVNVAAPFSLISWGQQYITSSLAGILNATTAIFGPLVAAILFADERLGARKLAGVFLGFLGVATIIGLDAIHAFDLTSAGQMALIGASLCYATGAALARMHLTDMPLEVSAAGMITGAAVFMVPTALINHGWPHFATFSHVTLGAWAYISLISTGLAYLLLFRVIKSSGSGNATLVTLGVVPVSVILGAVVLGETLAPSTYVGFGFLALGLLVIDGRLLRRITARKSA</sequence>
<keyword evidence="7" id="KW-1185">Reference proteome</keyword>
<evidence type="ECO:0000256" key="1">
    <source>
        <dbReference type="ARBA" id="ARBA00004141"/>
    </source>
</evidence>
<dbReference type="InterPro" id="IPR037185">
    <property type="entry name" value="EmrE-like"/>
</dbReference>
<gene>
    <name evidence="6" type="ORF">IMCC12053_616</name>
</gene>
<evidence type="ECO:0000256" key="2">
    <source>
        <dbReference type="ARBA" id="ARBA00022692"/>
    </source>
</evidence>
<evidence type="ECO:0000313" key="7">
    <source>
        <dbReference type="Proteomes" id="UP000064920"/>
    </source>
</evidence>
<keyword evidence="3" id="KW-1133">Transmembrane helix</keyword>
<feature type="domain" description="EamA" evidence="5">
    <location>
        <begin position="158"/>
        <end position="292"/>
    </location>
</feature>
<proteinExistence type="predicted"/>
<dbReference type="Proteomes" id="UP000064920">
    <property type="component" value="Chromosome"/>
</dbReference>
<dbReference type="RefSeq" id="WP_062215593.1">
    <property type="nucleotide sequence ID" value="NZ_CP012023.1"/>
</dbReference>
<dbReference type="STRING" id="1397108.IMCC12053_616"/>
<organism evidence="6 7">
    <name type="scientific">Celeribacter marinus</name>
    <dbReference type="NCBI Taxonomy" id="1397108"/>
    <lineage>
        <taxon>Bacteria</taxon>
        <taxon>Pseudomonadati</taxon>
        <taxon>Pseudomonadota</taxon>
        <taxon>Alphaproteobacteria</taxon>
        <taxon>Rhodobacterales</taxon>
        <taxon>Roseobacteraceae</taxon>
        <taxon>Celeribacter</taxon>
    </lineage>
</organism>
<dbReference type="SUPFAM" id="SSF103481">
    <property type="entry name" value="Multidrug resistance efflux transporter EmrE"/>
    <property type="match status" value="2"/>
</dbReference>
<evidence type="ECO:0000256" key="3">
    <source>
        <dbReference type="ARBA" id="ARBA00022989"/>
    </source>
</evidence>
<dbReference type="GO" id="GO:0016020">
    <property type="term" value="C:membrane"/>
    <property type="evidence" value="ECO:0007669"/>
    <property type="project" value="UniProtKB-SubCell"/>
</dbReference>
<dbReference type="EMBL" id="CP012023">
    <property type="protein sequence ID" value="ALI54564.1"/>
    <property type="molecule type" value="Genomic_DNA"/>
</dbReference>
<feature type="domain" description="EamA" evidence="5">
    <location>
        <begin position="17"/>
        <end position="144"/>
    </location>
</feature>
<dbReference type="InterPro" id="IPR050638">
    <property type="entry name" value="AA-Vitamin_Transporters"/>
</dbReference>
<dbReference type="PATRIC" id="fig|1397108.4.peg.636"/>
<dbReference type="PANTHER" id="PTHR32322:SF9">
    <property type="entry name" value="AMINO-ACID METABOLITE EFFLUX PUMP-RELATED"/>
    <property type="match status" value="1"/>
</dbReference>
<evidence type="ECO:0000313" key="6">
    <source>
        <dbReference type="EMBL" id="ALI54564.1"/>
    </source>
</evidence>
<accession>A0A0P0A947</accession>